<feature type="region of interest" description="Disordered" evidence="2">
    <location>
        <begin position="320"/>
        <end position="355"/>
    </location>
</feature>
<dbReference type="AlphaFoldDB" id="A0A1B6GZK7"/>
<dbReference type="EMBL" id="GECZ01001906">
    <property type="protein sequence ID" value="JAS67863.1"/>
    <property type="molecule type" value="Transcribed_RNA"/>
</dbReference>
<keyword evidence="1" id="KW-0175">Coiled coil</keyword>
<feature type="compositionally biased region" description="Basic and acidic residues" evidence="2">
    <location>
        <begin position="331"/>
        <end position="348"/>
    </location>
</feature>
<gene>
    <name evidence="3" type="ORF">g.38297</name>
</gene>
<evidence type="ECO:0000313" key="3">
    <source>
        <dbReference type="EMBL" id="JAS67863.1"/>
    </source>
</evidence>
<evidence type="ECO:0000256" key="2">
    <source>
        <dbReference type="SAM" id="MobiDB-lite"/>
    </source>
</evidence>
<sequence>MPKLPFEKLLHDNNSVNVSVYKPDGISSFWNWFTRKTKTGDMPKTVFDTNYRLKLNENDLNMLKGIDLQKLMATRNRKKFPNQHKIFFLPKTSLGLKEKEIFDNIALHMKQKPFKSGTKTFEQEVKSISSFSVKSNHSLKYIHKIKSQRSIVHSVGSNRATYRVGNTTRGPRNVLLKSVPPAVLESNLQNKVFLPLYVGKRKTDKDNRTQKNKHAENICKHAYEKNEADVIPMLLTKIKSMEEQISDIENKTKQINEVVSQQQILKSSINNNKTGTAEQSIGVETKNLATHKVYPKHLNSCSKKSKTYPKKLKNKRKLNYASGNSLKGTKKTKDLSVKTAKNTHDKNKTNQRNTMDNFLNNPETFLGFHNFTIPNIMSKKNLFQANPNIGCDMILQLFKTLSEVSSANIGHTEPLKHDNLNLNNESSFVGPKTISNFSKPTFDWKHKSLTSASESQDEEINKRNTGIRNIGIRKNNSFPLRNEVSKRDLSQVCKILEGSQQQKNVNICESFEQKSDSCHIALEDKIQVSGEKDISEQFTSELEKTPKQNMDETQKLPETVKWNQHSSEQNFDLEETKGSEHSDELIFEKHLELQICENKSVQLDVKDLNISKNVVEKCSNAILSHVESKVYIEQPMNKMSGITMEPCKLCSVHIKQSEMSTGLINPTENLSNRKNNYIVLKCKK</sequence>
<accession>A0A1B6GZK7</accession>
<evidence type="ECO:0000256" key="1">
    <source>
        <dbReference type="SAM" id="Coils"/>
    </source>
</evidence>
<name>A0A1B6GZK7_9HEMI</name>
<reference evidence="3" key="1">
    <citation type="submission" date="2015-11" db="EMBL/GenBank/DDBJ databases">
        <title>De novo transcriptome assembly of four potential Pierce s Disease insect vectors from Arizona vineyards.</title>
        <authorList>
            <person name="Tassone E.E."/>
        </authorList>
    </citation>
    <scope>NUCLEOTIDE SEQUENCE</scope>
</reference>
<protein>
    <submittedName>
        <fullName evidence="3">Uncharacterized protein</fullName>
    </submittedName>
</protein>
<organism evidence="3">
    <name type="scientific">Cuerna arida</name>
    <dbReference type="NCBI Taxonomy" id="1464854"/>
    <lineage>
        <taxon>Eukaryota</taxon>
        <taxon>Metazoa</taxon>
        <taxon>Ecdysozoa</taxon>
        <taxon>Arthropoda</taxon>
        <taxon>Hexapoda</taxon>
        <taxon>Insecta</taxon>
        <taxon>Pterygota</taxon>
        <taxon>Neoptera</taxon>
        <taxon>Paraneoptera</taxon>
        <taxon>Hemiptera</taxon>
        <taxon>Auchenorrhyncha</taxon>
        <taxon>Membracoidea</taxon>
        <taxon>Cicadellidae</taxon>
        <taxon>Cicadellinae</taxon>
        <taxon>Proconiini</taxon>
        <taxon>Cuerna</taxon>
    </lineage>
</organism>
<feature type="coiled-coil region" evidence="1">
    <location>
        <begin position="231"/>
        <end position="258"/>
    </location>
</feature>
<proteinExistence type="predicted"/>